<organism evidence="1 2">
    <name type="scientific">Helicobacter anseris</name>
    <dbReference type="NCBI Taxonomy" id="375926"/>
    <lineage>
        <taxon>Bacteria</taxon>
        <taxon>Pseudomonadati</taxon>
        <taxon>Campylobacterota</taxon>
        <taxon>Epsilonproteobacteria</taxon>
        <taxon>Campylobacterales</taxon>
        <taxon>Helicobacteraceae</taxon>
        <taxon>Helicobacter</taxon>
    </lineage>
</organism>
<proteinExistence type="predicted"/>
<dbReference type="RefSeq" id="WP_115579402.1">
    <property type="nucleotide sequence ID" value="NZ_NXLX01000016.1"/>
</dbReference>
<protein>
    <recommendedName>
        <fullName evidence="3">DUF721 domain-containing protein</fullName>
    </recommendedName>
</protein>
<keyword evidence="2" id="KW-1185">Reference proteome</keyword>
<dbReference type="AlphaFoldDB" id="A0A3D8J7I6"/>
<evidence type="ECO:0000313" key="2">
    <source>
        <dbReference type="Proteomes" id="UP000256695"/>
    </source>
</evidence>
<sequence length="151" mass="17804">MKDSKHIISTITKNFGLKKLSQSHELEKIKVFLPKNFKENLLFISIKNQQILFAFKNPIICNEFNKYLIKNISDSIQEYQDFFPSLPKQFNIKGYVPLNLLKEFKAPTQITLQIYQETALGNFQNHCKDKKLHEGFEKIRNKIIQLQSIKN</sequence>
<comment type="caution">
    <text evidence="1">The sequence shown here is derived from an EMBL/GenBank/DDBJ whole genome shotgun (WGS) entry which is preliminary data.</text>
</comment>
<dbReference type="EMBL" id="NXLX01000016">
    <property type="protein sequence ID" value="RDU72811.1"/>
    <property type="molecule type" value="Genomic_DNA"/>
</dbReference>
<gene>
    <name evidence="1" type="ORF">CQA57_06380</name>
</gene>
<dbReference type="OrthoDB" id="5373157at2"/>
<accession>A0A3D8J7I6</accession>
<evidence type="ECO:0000313" key="1">
    <source>
        <dbReference type="EMBL" id="RDU72811.1"/>
    </source>
</evidence>
<evidence type="ECO:0008006" key="3">
    <source>
        <dbReference type="Google" id="ProtNLM"/>
    </source>
</evidence>
<dbReference type="Proteomes" id="UP000256695">
    <property type="component" value="Unassembled WGS sequence"/>
</dbReference>
<reference evidence="1 2" key="1">
    <citation type="submission" date="2018-04" db="EMBL/GenBank/DDBJ databases">
        <title>Novel Campyloabacter and Helicobacter Species and Strains.</title>
        <authorList>
            <person name="Mannion A.J."/>
            <person name="Shen Z."/>
            <person name="Fox J.G."/>
        </authorList>
    </citation>
    <scope>NUCLEOTIDE SEQUENCE [LARGE SCALE GENOMIC DNA]</scope>
    <source>
        <strain evidence="1 2">MIT 04-9362</strain>
    </source>
</reference>
<name>A0A3D8J7I6_9HELI</name>